<evidence type="ECO:0000313" key="4">
    <source>
        <dbReference type="Proteomes" id="UP000494165"/>
    </source>
</evidence>
<evidence type="ECO:0000256" key="2">
    <source>
        <dbReference type="SAM" id="SignalP"/>
    </source>
</evidence>
<dbReference type="EMBL" id="CADEPI010000152">
    <property type="protein sequence ID" value="CAB3377839.1"/>
    <property type="molecule type" value="Genomic_DNA"/>
</dbReference>
<feature type="compositionally biased region" description="Basic and acidic residues" evidence="1">
    <location>
        <begin position="116"/>
        <end position="162"/>
    </location>
</feature>
<dbReference type="Proteomes" id="UP000494165">
    <property type="component" value="Unassembled WGS sequence"/>
</dbReference>
<feature type="compositionally biased region" description="Basic and acidic residues" evidence="1">
    <location>
        <begin position="61"/>
        <end position="78"/>
    </location>
</feature>
<reference evidence="3 4" key="1">
    <citation type="submission" date="2020-04" db="EMBL/GenBank/DDBJ databases">
        <authorList>
            <person name="Alioto T."/>
            <person name="Alioto T."/>
            <person name="Gomez Garrido J."/>
        </authorList>
    </citation>
    <scope>NUCLEOTIDE SEQUENCE [LARGE SCALE GENOMIC DNA]</scope>
</reference>
<gene>
    <name evidence="3" type="ORF">CLODIP_2_CD05807</name>
</gene>
<protein>
    <submittedName>
        <fullName evidence="3">Uncharacterized protein</fullName>
    </submittedName>
</protein>
<feature type="compositionally biased region" description="Basic residues" evidence="1">
    <location>
        <begin position="181"/>
        <end position="195"/>
    </location>
</feature>
<evidence type="ECO:0000313" key="3">
    <source>
        <dbReference type="EMBL" id="CAB3377839.1"/>
    </source>
</evidence>
<feature type="chain" id="PRO_5035785781" evidence="2">
    <location>
        <begin position="22"/>
        <end position="195"/>
    </location>
</feature>
<proteinExistence type="predicted"/>
<sequence>MRTLVLLMAIGLLVTAVLIEAAPPKKSGQKKDVPAKLEKGDKSKGNQGSDPSAEPTSGGDAKQEDDKAADSGSTDKREKGKKKEKNPDDVSGNSPPSDSEVAPPANEGAPGKGGGKTKDKKSDKNGSGKLKKPENDKAGVDKNESGDGLDKPNGDKSKEAGNAKDPNSSKKGQGGADSKPKNNKKKAQLKKAKAN</sequence>
<feature type="signal peptide" evidence="2">
    <location>
        <begin position="1"/>
        <end position="21"/>
    </location>
</feature>
<organism evidence="3 4">
    <name type="scientific">Cloeon dipterum</name>
    <dbReference type="NCBI Taxonomy" id="197152"/>
    <lineage>
        <taxon>Eukaryota</taxon>
        <taxon>Metazoa</taxon>
        <taxon>Ecdysozoa</taxon>
        <taxon>Arthropoda</taxon>
        <taxon>Hexapoda</taxon>
        <taxon>Insecta</taxon>
        <taxon>Pterygota</taxon>
        <taxon>Palaeoptera</taxon>
        <taxon>Ephemeroptera</taxon>
        <taxon>Pisciforma</taxon>
        <taxon>Baetidae</taxon>
        <taxon>Cloeon</taxon>
    </lineage>
</organism>
<keyword evidence="4" id="KW-1185">Reference proteome</keyword>
<feature type="region of interest" description="Disordered" evidence="1">
    <location>
        <begin position="19"/>
        <end position="195"/>
    </location>
</feature>
<name>A0A8S1DBP2_9INSE</name>
<feature type="compositionally biased region" description="Basic and acidic residues" evidence="1">
    <location>
        <begin position="29"/>
        <end position="44"/>
    </location>
</feature>
<keyword evidence="2" id="KW-0732">Signal</keyword>
<accession>A0A8S1DBP2</accession>
<dbReference type="AlphaFoldDB" id="A0A8S1DBP2"/>
<comment type="caution">
    <text evidence="3">The sequence shown here is derived from an EMBL/GenBank/DDBJ whole genome shotgun (WGS) entry which is preliminary data.</text>
</comment>
<evidence type="ECO:0000256" key="1">
    <source>
        <dbReference type="SAM" id="MobiDB-lite"/>
    </source>
</evidence>